<keyword evidence="2" id="KW-1185">Reference proteome</keyword>
<name>A0ABD1ZJL8_9MARC</name>
<organism evidence="1 2">
    <name type="scientific">Riccia fluitans</name>
    <dbReference type="NCBI Taxonomy" id="41844"/>
    <lineage>
        <taxon>Eukaryota</taxon>
        <taxon>Viridiplantae</taxon>
        <taxon>Streptophyta</taxon>
        <taxon>Embryophyta</taxon>
        <taxon>Marchantiophyta</taxon>
        <taxon>Marchantiopsida</taxon>
        <taxon>Marchantiidae</taxon>
        <taxon>Marchantiales</taxon>
        <taxon>Ricciaceae</taxon>
        <taxon>Riccia</taxon>
    </lineage>
</organism>
<reference evidence="1 2" key="1">
    <citation type="submission" date="2024-09" db="EMBL/GenBank/DDBJ databases">
        <title>Chromosome-scale assembly of Riccia fluitans.</title>
        <authorList>
            <person name="Paukszto L."/>
            <person name="Sawicki J."/>
            <person name="Karawczyk K."/>
            <person name="Piernik-Szablinska J."/>
            <person name="Szczecinska M."/>
            <person name="Mazdziarz M."/>
        </authorList>
    </citation>
    <scope>NUCLEOTIDE SEQUENCE [LARGE SCALE GENOMIC DNA]</scope>
    <source>
        <strain evidence="1">Rf_01</strain>
        <tissue evidence="1">Aerial parts of the thallus</tissue>
    </source>
</reference>
<dbReference type="Proteomes" id="UP001605036">
    <property type="component" value="Unassembled WGS sequence"/>
</dbReference>
<gene>
    <name evidence="1" type="ORF">R1flu_019773</name>
</gene>
<accession>A0ABD1ZJL8</accession>
<evidence type="ECO:0000313" key="2">
    <source>
        <dbReference type="Proteomes" id="UP001605036"/>
    </source>
</evidence>
<evidence type="ECO:0000313" key="1">
    <source>
        <dbReference type="EMBL" id="KAL2651645.1"/>
    </source>
</evidence>
<dbReference type="EMBL" id="JBHFFA010000001">
    <property type="protein sequence ID" value="KAL2651645.1"/>
    <property type="molecule type" value="Genomic_DNA"/>
</dbReference>
<proteinExistence type="predicted"/>
<protein>
    <submittedName>
        <fullName evidence="1">Uncharacterized protein</fullName>
    </submittedName>
</protein>
<sequence>MFLIEFSLRETLGIAKREFHELIIDIIKRKRQTISEQVATQMLDVVDTIADVACDVEVFAHGLIILVVSMRL</sequence>
<dbReference type="AlphaFoldDB" id="A0ABD1ZJL8"/>
<comment type="caution">
    <text evidence="1">The sequence shown here is derived from an EMBL/GenBank/DDBJ whole genome shotgun (WGS) entry which is preliminary data.</text>
</comment>